<dbReference type="SUPFAM" id="SSF53756">
    <property type="entry name" value="UDP-Glycosyltransferase/glycogen phosphorylase"/>
    <property type="match status" value="1"/>
</dbReference>
<feature type="binding site" evidence="5">
    <location>
        <position position="16"/>
    </location>
    <ligand>
        <name>UDP</name>
        <dbReference type="ChEBI" id="CHEBI:58223"/>
    </ligand>
</feature>
<dbReference type="EMBL" id="JPFZ01000010">
    <property type="protein sequence ID" value="KEQ47189.1"/>
    <property type="molecule type" value="Genomic_DNA"/>
</dbReference>
<dbReference type="Proteomes" id="UP000028022">
    <property type="component" value="Unassembled WGS sequence"/>
</dbReference>
<comment type="pathway">
    <text evidence="1 5">Protein modification; protein glycosylation.</text>
</comment>
<dbReference type="Pfam" id="PF26337">
    <property type="entry name" value="Gtf3_C"/>
    <property type="match status" value="1"/>
</dbReference>
<dbReference type="HAMAP" id="MF_00841">
    <property type="entry name" value="Gtf3"/>
    <property type="match status" value="1"/>
</dbReference>
<reference evidence="9 10" key="1">
    <citation type="submission" date="2014-05" db="EMBL/GenBank/DDBJ databases">
        <authorList>
            <person name="Daugherty S.C."/>
            <person name="Tallon L.J."/>
            <person name="Sadzewicz L."/>
            <person name="Kilian M."/>
            <person name="Tettelin H."/>
        </authorList>
    </citation>
    <scope>NUCLEOTIDE SEQUENCE [LARGE SCALE GENOMIC DNA]</scope>
    <source>
        <strain evidence="9 10">SK608</strain>
    </source>
</reference>
<feature type="domain" description="Glycosyltransferase GT-D fold" evidence="6">
    <location>
        <begin position="497"/>
        <end position="720"/>
    </location>
</feature>
<comment type="subunit">
    <text evidence="5">Homotetramer; a dimer of dimers.</text>
</comment>
<evidence type="ECO:0000256" key="3">
    <source>
        <dbReference type="ARBA" id="ARBA00022679"/>
    </source>
</evidence>
<dbReference type="InterPro" id="IPR014869">
    <property type="entry name" value="GT-D"/>
</dbReference>
<keyword evidence="3 5" id="KW-0808">Transferase</keyword>
<proteinExistence type="inferred from homology"/>
<evidence type="ECO:0000256" key="2">
    <source>
        <dbReference type="ARBA" id="ARBA00022676"/>
    </source>
</evidence>
<sequence length="745" mass="85148">MKIHITNLYGMARESTATIAQNAVQKIATQLGFRELGIYFYHASAETVEERSRRLDGILASVSMGDVVIFQTPTWNGLEFEREFLSKLKLLNVKIIVFVHDVIPLMFKANEFLMQDYINLYNMADSIILPSEAMKEKLLQQGLNVKKVIFQRMWDHPHDLDLHEPIFKKEVYFAGNLSRFPELKTWEGTVPLTVFSNEEQLSLSNQVHIAGWKTDEEMLLGLSKGGFGLVWTTHQNEEQNIDYYSMNVSYKLSTYLAAGIPVIIPATLSNSDFIVEQGLGFVVDNLEEANLLVEQLSEEAYLQMCSRVRYFSFLLSQGFFAKQFLLQAVFELGISNNQQSRGIRLLTVTNSQDLEQIEYLVEQLPECDFNIAARTLMGPRLTNLAEKENVYLYPASDSEKIEELLDKTDLYLDINYGGEVDGVFNLLSDKSIPSFAFYKTQNGEKGQYLFSIRNVDAMVTAIRNYAETKQLPNKPFDFEVQTIDETLDYILEHQSSIARFGDGEAAIMLGQSINYQKYDPKLAEELKFIFNQESSPTLVIGLQEGLKNRFSFVPDALAFWRQYLEDYEEFYLEYCKNSWYGSTFISRPYIDFLDKSKAKSQFEKLKKLWEGRDILIVEGYASRSGVGNDLFDGAKSIKRIICPSRHAYDKKNEIMEAIMNHADGRLVLLMLGPTAKVLAYQLATKGVQAIDIGHVDSEYEWMQMGAETKILLHNKHTAEFNLDTEIELADDEAYLSQVVVDLSAE</sequence>
<dbReference type="InterPro" id="IPR058592">
    <property type="entry name" value="Gtf3_C"/>
</dbReference>
<feature type="domain" description="Glucosyltransferase 3-like N-terminal" evidence="7">
    <location>
        <begin position="2"/>
        <end position="153"/>
    </location>
</feature>
<evidence type="ECO:0000259" key="6">
    <source>
        <dbReference type="Pfam" id="PF08759"/>
    </source>
</evidence>
<comment type="domain">
    <text evidence="5">Dimerizes via the C-terminus; dimerization is required for tetramer formation. Binds protein substrate via an exposed loop in the N-terminus.</text>
</comment>
<comment type="caution">
    <text evidence="9">The sequence shown here is derived from an EMBL/GenBank/DDBJ whole genome shotgun (WGS) entry which is preliminary data.</text>
</comment>
<dbReference type="GO" id="GO:0000166">
    <property type="term" value="F:nucleotide binding"/>
    <property type="evidence" value="ECO:0007669"/>
    <property type="project" value="UniProtKB-KW"/>
</dbReference>
<comment type="similarity">
    <text evidence="5">Belongs to the Gtf3 glucosyltransferase family.</text>
</comment>
<accession>A0A081QW66</accession>
<dbReference type="InterPro" id="IPR058591">
    <property type="entry name" value="Gtf3_N"/>
</dbReference>
<organism evidence="9 10">
    <name type="scientific">Streptococcus mitis</name>
    <dbReference type="NCBI Taxonomy" id="28037"/>
    <lineage>
        <taxon>Bacteria</taxon>
        <taxon>Bacillati</taxon>
        <taxon>Bacillota</taxon>
        <taxon>Bacilli</taxon>
        <taxon>Lactobacillales</taxon>
        <taxon>Streptococcaceae</taxon>
        <taxon>Streptococcus</taxon>
        <taxon>Streptococcus mitis group</taxon>
    </lineage>
</organism>
<evidence type="ECO:0000313" key="9">
    <source>
        <dbReference type="EMBL" id="KEQ47189.1"/>
    </source>
</evidence>
<dbReference type="GO" id="GO:0035251">
    <property type="term" value="F:UDP-glucosyltransferase activity"/>
    <property type="evidence" value="ECO:0007669"/>
    <property type="project" value="UniProtKB-UniRule"/>
</dbReference>
<dbReference type="InterPro" id="IPR043676">
    <property type="entry name" value="Gtf3"/>
</dbReference>
<gene>
    <name evidence="9" type="primary">nss</name>
    <name evidence="5" type="synonym">gtf3</name>
    <name evidence="9" type="ORF">SK608_1609</name>
</gene>
<keyword evidence="2 5" id="KW-0328">Glycosyltransferase</keyword>
<protein>
    <recommendedName>
        <fullName evidence="5">Glucosyltransferase 3</fullName>
        <ecNumber evidence="5">2.4.1.-</ecNumber>
    </recommendedName>
</protein>
<evidence type="ECO:0000259" key="8">
    <source>
        <dbReference type="Pfam" id="PF26337"/>
    </source>
</evidence>
<dbReference type="Pfam" id="PF26334">
    <property type="entry name" value="Gtf3_N"/>
    <property type="match status" value="1"/>
</dbReference>
<evidence type="ECO:0000313" key="10">
    <source>
        <dbReference type="Proteomes" id="UP000028022"/>
    </source>
</evidence>
<dbReference type="UniPathway" id="UPA00378"/>
<dbReference type="AlphaFoldDB" id="A0A081QW66"/>
<dbReference type="EC" id="2.4.1.-" evidence="5"/>
<dbReference type="Gene3D" id="3.40.50.2000">
    <property type="entry name" value="Glycogen Phosphorylase B"/>
    <property type="match status" value="2"/>
</dbReference>
<comment type="function">
    <text evidence="5">Required for polymorphic O-glycosylation of the serine-rich repeat protein in this bacteria. Catalyzes the second step in glycosylation by transferring glucose from UDP-glucose to the terminal GlcNAc moiety of the 3-O-(N-acetyl-alpha-D-glucosaminyl)-L-seryl-[protein] resulting from the first glycosylation step.</text>
</comment>
<dbReference type="NCBIfam" id="TIGR03728">
    <property type="entry name" value="glyco_access_1"/>
    <property type="match status" value="1"/>
</dbReference>
<dbReference type="Pfam" id="PF08759">
    <property type="entry name" value="GT-D"/>
    <property type="match status" value="1"/>
</dbReference>
<keyword evidence="4 5" id="KW-0547">Nucleotide-binding</keyword>
<feature type="binding site" evidence="5">
    <location>
        <begin position="249"/>
        <end position="254"/>
    </location>
    <ligand>
        <name>UDP</name>
        <dbReference type="ChEBI" id="CHEBI:58223"/>
    </ligand>
</feature>
<evidence type="ECO:0000256" key="5">
    <source>
        <dbReference type="HAMAP-Rule" id="MF_00841"/>
    </source>
</evidence>
<evidence type="ECO:0000256" key="1">
    <source>
        <dbReference type="ARBA" id="ARBA00004922"/>
    </source>
</evidence>
<evidence type="ECO:0000259" key="7">
    <source>
        <dbReference type="Pfam" id="PF26334"/>
    </source>
</evidence>
<evidence type="ECO:0000256" key="4">
    <source>
        <dbReference type="ARBA" id="ARBA00022741"/>
    </source>
</evidence>
<feature type="domain" description="Glucosyltransferase 3-like C-terminal" evidence="8">
    <location>
        <begin position="171"/>
        <end position="328"/>
    </location>
</feature>
<name>A0A081QW66_STRMT</name>
<feature type="binding site" evidence="5">
    <location>
        <position position="179"/>
    </location>
    <ligand>
        <name>UDP</name>
        <dbReference type="ChEBI" id="CHEBI:58223"/>
    </ligand>
</feature>